<protein>
    <submittedName>
        <fullName evidence="7">Intracellular protein transport protein USO1</fullName>
    </submittedName>
</protein>
<feature type="region of interest" description="Disordered" evidence="5">
    <location>
        <begin position="1238"/>
        <end position="1261"/>
    </location>
</feature>
<keyword evidence="8" id="KW-1185">Reference proteome</keyword>
<evidence type="ECO:0000256" key="2">
    <source>
        <dbReference type="ARBA" id="ARBA00023034"/>
    </source>
</evidence>
<dbReference type="Gene3D" id="1.25.10.10">
    <property type="entry name" value="Leucine-rich Repeat Variant"/>
    <property type="match status" value="1"/>
</dbReference>
<evidence type="ECO:0000256" key="1">
    <source>
        <dbReference type="ARBA" id="ARBA00004555"/>
    </source>
</evidence>
<comment type="caution">
    <text evidence="7">The sequence shown here is derived from an EMBL/GenBank/DDBJ whole genome shotgun (WGS) entry which is preliminary data.</text>
</comment>
<gene>
    <name evidence="7" type="ORF">B9G98_02665</name>
</gene>
<accession>A0A2T0FJ91</accession>
<comment type="subcellular location">
    <subcellularLocation>
        <location evidence="1">Golgi apparatus</location>
    </subcellularLocation>
</comment>
<dbReference type="GeneID" id="36516413"/>
<keyword evidence="2" id="KW-0333">Golgi apparatus</keyword>
<reference evidence="7 8" key="1">
    <citation type="submission" date="2017-04" db="EMBL/GenBank/DDBJ databases">
        <title>Genome sequencing of [Candida] sorbophila.</title>
        <authorList>
            <person name="Ahn J.O."/>
        </authorList>
    </citation>
    <scope>NUCLEOTIDE SEQUENCE [LARGE SCALE GENOMIC DNA]</scope>
    <source>
        <strain evidence="7 8">DS02</strain>
    </source>
</reference>
<dbReference type="GO" id="GO:0048211">
    <property type="term" value="P:Golgi vesicle docking"/>
    <property type="evidence" value="ECO:0007669"/>
    <property type="project" value="TreeGrafter"/>
</dbReference>
<evidence type="ECO:0000256" key="3">
    <source>
        <dbReference type="ARBA" id="ARBA00023054"/>
    </source>
</evidence>
<feature type="domain" description="Vesicle tethering protein Uso1/P115-like head" evidence="6">
    <location>
        <begin position="363"/>
        <end position="673"/>
    </location>
</feature>
<dbReference type="GO" id="GO:0005783">
    <property type="term" value="C:endoplasmic reticulum"/>
    <property type="evidence" value="ECO:0007669"/>
    <property type="project" value="TreeGrafter"/>
</dbReference>
<feature type="coiled-coil region" evidence="4">
    <location>
        <begin position="690"/>
        <end position="865"/>
    </location>
</feature>
<dbReference type="Pfam" id="PF04869">
    <property type="entry name" value="Uso1_p115_head"/>
    <property type="match status" value="1"/>
</dbReference>
<dbReference type="PANTHER" id="PTHR10013">
    <property type="entry name" value="GENERAL VESICULAR TRANSPORT FACTOR P115"/>
    <property type="match status" value="1"/>
</dbReference>
<dbReference type="STRING" id="45607.A0A2T0FJ91"/>
<dbReference type="GO" id="GO:0012507">
    <property type="term" value="C:ER to Golgi transport vesicle membrane"/>
    <property type="evidence" value="ECO:0007669"/>
    <property type="project" value="TreeGrafter"/>
</dbReference>
<dbReference type="InterPro" id="IPR024095">
    <property type="entry name" value="Vesicle_P115"/>
</dbReference>
<organism evidence="7 8">
    <name type="scientific">Wickerhamiella sorbophila</name>
    <dbReference type="NCBI Taxonomy" id="45607"/>
    <lineage>
        <taxon>Eukaryota</taxon>
        <taxon>Fungi</taxon>
        <taxon>Dikarya</taxon>
        <taxon>Ascomycota</taxon>
        <taxon>Saccharomycotina</taxon>
        <taxon>Dipodascomycetes</taxon>
        <taxon>Dipodascales</taxon>
        <taxon>Trichomonascaceae</taxon>
        <taxon>Wickerhamiella</taxon>
    </lineage>
</organism>
<evidence type="ECO:0000313" key="8">
    <source>
        <dbReference type="Proteomes" id="UP000238350"/>
    </source>
</evidence>
<dbReference type="GO" id="GO:0048280">
    <property type="term" value="P:vesicle fusion with Golgi apparatus"/>
    <property type="evidence" value="ECO:0007669"/>
    <property type="project" value="InterPro"/>
</dbReference>
<dbReference type="InterPro" id="IPR011989">
    <property type="entry name" value="ARM-like"/>
</dbReference>
<name>A0A2T0FJ91_9ASCO</name>
<dbReference type="GO" id="GO:0006888">
    <property type="term" value="P:endoplasmic reticulum to Golgi vesicle-mediated transport"/>
    <property type="evidence" value="ECO:0007669"/>
    <property type="project" value="TreeGrafter"/>
</dbReference>
<dbReference type="GO" id="GO:0005795">
    <property type="term" value="C:Golgi stack"/>
    <property type="evidence" value="ECO:0007669"/>
    <property type="project" value="TreeGrafter"/>
</dbReference>
<sequence>MLGLLPQPKMQAAEATIITLCDRLAHSTMLEDRRAAILSLKGFAHDKRELVASNGIKGLINSLKQDKNDPETIRACLETLIILFIKASSIDSDLLELSRRARQKNKRYVSPLISSRKAQNEVFTGPVDDISLWLTDEFTHDNGNVVALLDFAQSKDMFTSLYAMQLLSAMVASRPDTIKQSLFSVPQGISTLVAAMESKYEMVRDEAVLLLLHLTDNHLEFQKLVAFEGAFDKLFTIIDDEGDICFGGVTVENCLSLFSNLLQYNVSNQKLFSATQGIVKYASMIDTGDEANWGEQATSNMTLALQLARLFVVPGGEATRMHQDSFAQAGVLLTVLKLAFGPATSLPIRTASLLTASSLVYENQARQEELLGIDVPYYDLSLSLNVQMTPNIVPVSQALLNWALLLPSHYLFTLRAASQFCLTAAFEGNEDAARRFVDEQVAGLKKAEEDSSRANIFTTLAEYNEDWALNPFKVWFASVILMRIFSVSNDLKDYIRQITIGDAELGQDELPIIQAVSGQLLTSLDHEDPTISLAYLMLLCTWLFDDIQAVNDFVAERSVVQQLVTYVTTNNGGSGHVLVGSLATILLGIAYDFCSSTSPITRVDFYHLLTNTLGRDQYTLSFQRFRENPEFKDFDPSLIFSAAKGPNGLPKVYFESLFITLVRDNINRIQRAIDRDPTVEPSSRISLEMYEELKLQLIAKEKEFKEQEYERSQKEEALVASETQLKAELERTSEALKTLEESHSTISGDFESLQSTQGAFQAELSSLKSDHEKLSAEHKEKLEALSSTRQKLAEIEAKHAKTSQQIAQLTTAKEKAEDGINKVTRELFLLNKEGAGDVKKLRDQLANQTSQLEVATKKLNETTNALTIEKKNNFNLQSTNEKVINKLRETAEILQAGEQRETDLQERVNELETALKVQDESMRTRIASLEKENKLMRAKLESAKGSQSGQTPESDPVHALLEEKITSLEAQLVLAKAELDTESSLEEELEEATKSRDDFASQLYQAQEKLKQYESQSQHQSEAPADMSTTTAELQARVLALKAELNDKTKLSGSNDDLTPQVEKLTSQLEESNLKLSDMTAKYEELSKSLMGAKGESSNLKETNSSALQATLEQTKSELDEVRKELHRAQAELENSQVEVLDENDISDIRNALLESQTRAEKFRLEAESAQLELSNLQEPRSENNAPAEMIALETKFSELQLRFDHVCREAKEDLDAVLLLLENAEIKIAEYEKLLGSLGQDVPPTESEIRPEVESSESLL</sequence>
<dbReference type="GO" id="GO:0006886">
    <property type="term" value="P:intracellular protein transport"/>
    <property type="evidence" value="ECO:0007669"/>
    <property type="project" value="InterPro"/>
</dbReference>
<evidence type="ECO:0000259" key="6">
    <source>
        <dbReference type="Pfam" id="PF04869"/>
    </source>
</evidence>
<dbReference type="EMBL" id="NDIQ01000021">
    <property type="protein sequence ID" value="PRT55045.1"/>
    <property type="molecule type" value="Genomic_DNA"/>
</dbReference>
<evidence type="ECO:0000313" key="7">
    <source>
        <dbReference type="EMBL" id="PRT55045.1"/>
    </source>
</evidence>
<keyword evidence="3 4" id="KW-0175">Coiled coil</keyword>
<dbReference type="InterPro" id="IPR016024">
    <property type="entry name" value="ARM-type_fold"/>
</dbReference>
<proteinExistence type="predicted"/>
<dbReference type="SUPFAM" id="SSF48371">
    <property type="entry name" value="ARM repeat"/>
    <property type="match status" value="1"/>
</dbReference>
<feature type="coiled-coil region" evidence="4">
    <location>
        <begin position="1062"/>
        <end position="1139"/>
    </location>
</feature>
<dbReference type="PANTHER" id="PTHR10013:SF0">
    <property type="entry name" value="GENERAL VESICULAR TRANSPORT FACTOR P115"/>
    <property type="match status" value="1"/>
</dbReference>
<dbReference type="RefSeq" id="XP_024664990.1">
    <property type="nucleotide sequence ID" value="XM_024809222.1"/>
</dbReference>
<feature type="coiled-coil region" evidence="4">
    <location>
        <begin position="894"/>
        <end position="1016"/>
    </location>
</feature>
<dbReference type="GO" id="GO:0000139">
    <property type="term" value="C:Golgi membrane"/>
    <property type="evidence" value="ECO:0007669"/>
    <property type="project" value="InterPro"/>
</dbReference>
<dbReference type="InterPro" id="IPR006953">
    <property type="entry name" value="Vesicle_Uso1_P115_head"/>
</dbReference>
<dbReference type="AlphaFoldDB" id="A0A2T0FJ91"/>
<dbReference type="OrthoDB" id="198977at2759"/>
<evidence type="ECO:0000256" key="5">
    <source>
        <dbReference type="SAM" id="MobiDB-lite"/>
    </source>
</evidence>
<dbReference type="Proteomes" id="UP000238350">
    <property type="component" value="Unassembled WGS sequence"/>
</dbReference>
<evidence type="ECO:0000256" key="4">
    <source>
        <dbReference type="SAM" id="Coils"/>
    </source>
</evidence>